<protein>
    <submittedName>
        <fullName evidence="3">Uncharacterized protein</fullName>
    </submittedName>
</protein>
<evidence type="ECO:0000313" key="4">
    <source>
        <dbReference type="Proteomes" id="UP001358417"/>
    </source>
</evidence>
<keyword evidence="2" id="KW-0812">Transmembrane</keyword>
<dbReference type="EMBL" id="JAVRRD010000007">
    <property type="protein sequence ID" value="KAK5056696.1"/>
    <property type="molecule type" value="Genomic_DNA"/>
</dbReference>
<keyword evidence="2" id="KW-1133">Transmembrane helix</keyword>
<comment type="caution">
    <text evidence="3">The sequence shown here is derived from an EMBL/GenBank/DDBJ whole genome shotgun (WGS) entry which is preliminary data.</text>
</comment>
<reference evidence="3 4" key="1">
    <citation type="submission" date="2023-08" db="EMBL/GenBank/DDBJ databases">
        <title>Black Yeasts Isolated from many extreme environments.</title>
        <authorList>
            <person name="Coleine C."/>
            <person name="Stajich J.E."/>
            <person name="Selbmann L."/>
        </authorList>
    </citation>
    <scope>NUCLEOTIDE SEQUENCE [LARGE SCALE GENOMIC DNA]</scope>
    <source>
        <strain evidence="3 4">CCFEE 5792</strain>
    </source>
</reference>
<evidence type="ECO:0000256" key="1">
    <source>
        <dbReference type="SAM" id="MobiDB-lite"/>
    </source>
</evidence>
<accession>A0AAV9NJ99</accession>
<evidence type="ECO:0000256" key="2">
    <source>
        <dbReference type="SAM" id="Phobius"/>
    </source>
</evidence>
<feature type="region of interest" description="Disordered" evidence="1">
    <location>
        <begin position="486"/>
        <end position="527"/>
    </location>
</feature>
<feature type="region of interest" description="Disordered" evidence="1">
    <location>
        <begin position="212"/>
        <end position="404"/>
    </location>
</feature>
<dbReference type="AlphaFoldDB" id="A0AAV9NJ99"/>
<name>A0AAV9NJ99_9EURO</name>
<dbReference type="Proteomes" id="UP001358417">
    <property type="component" value="Unassembled WGS sequence"/>
</dbReference>
<feature type="compositionally biased region" description="Polar residues" evidence="1">
    <location>
        <begin position="212"/>
        <end position="223"/>
    </location>
</feature>
<feature type="compositionally biased region" description="Polar residues" evidence="1">
    <location>
        <begin position="236"/>
        <end position="247"/>
    </location>
</feature>
<feature type="compositionally biased region" description="Acidic residues" evidence="1">
    <location>
        <begin position="363"/>
        <end position="378"/>
    </location>
</feature>
<keyword evidence="4" id="KW-1185">Reference proteome</keyword>
<feature type="compositionally biased region" description="Acidic residues" evidence="1">
    <location>
        <begin position="264"/>
        <end position="286"/>
    </location>
</feature>
<feature type="transmembrane region" description="Helical" evidence="2">
    <location>
        <begin position="539"/>
        <end position="563"/>
    </location>
</feature>
<proteinExistence type="predicted"/>
<dbReference type="GeneID" id="89980375"/>
<feature type="compositionally biased region" description="Acidic residues" evidence="1">
    <location>
        <begin position="298"/>
        <end position="322"/>
    </location>
</feature>
<evidence type="ECO:0000313" key="3">
    <source>
        <dbReference type="EMBL" id="KAK5056696.1"/>
    </source>
</evidence>
<dbReference type="RefSeq" id="XP_064708412.1">
    <property type="nucleotide sequence ID" value="XM_064855752.1"/>
</dbReference>
<gene>
    <name evidence="3" type="ORF">LTR84_012228</name>
</gene>
<sequence>MASNMACINPQFGAFPQGSLTLLKTGLDLPNVIDHYRQQAVERVHILPIPPNRLPWLAPKIKSGQNVFIRNMNNIFIYYETACKRLALSGHTSKAEELENHKLQLKAVVDGLSSKMISELQGLEQQIEPLNGHCYDSNNLACSLTEAVLISHLDIDAALAEEEFETADVDDLQVVAGAISAQVSGNFGIPVTKGSEVSAKIDFSEHLTAANTSTALESSNEDIPNSGAEEPEDSSTDQITTDQNTRANLKRPFDDVDSCSSDDGVLEIDTDPASDGELEADGEEVTDDKAETTIITEALEDEEATEQSEESGENEETEQTGETEEHPSPQGTDLSEETETAEEVPAQQEDADLTGGSAPQIEIEVENTEESGEEDILEEPVSSHHTHTPASSTSSAGKNVETPSKRLTVDNLLWASPASQEDLEFLSDVQAAEDFLASTSDEDCEHYVIKVGALPTESSEVILETTEQAEQAPIIQIEQNPPFEESTLLEDGEGEEKTEPEAINGENDEDMETQLNSMPGAYPTKPFERESPGLSVLKVFGAASVFGIPFSIVYPITTAVLLYGMIRFVRSHR</sequence>
<organism evidence="3 4">
    <name type="scientific">Exophiala bonariae</name>
    <dbReference type="NCBI Taxonomy" id="1690606"/>
    <lineage>
        <taxon>Eukaryota</taxon>
        <taxon>Fungi</taxon>
        <taxon>Dikarya</taxon>
        <taxon>Ascomycota</taxon>
        <taxon>Pezizomycotina</taxon>
        <taxon>Eurotiomycetes</taxon>
        <taxon>Chaetothyriomycetidae</taxon>
        <taxon>Chaetothyriales</taxon>
        <taxon>Herpotrichiellaceae</taxon>
        <taxon>Exophiala</taxon>
    </lineage>
</organism>
<keyword evidence="2" id="KW-0472">Membrane</keyword>